<dbReference type="AlphaFoldDB" id="A0A9P4LTA6"/>
<keyword evidence="2" id="KW-1185">Reference proteome</keyword>
<proteinExistence type="predicted"/>
<reference evidence="1" key="1">
    <citation type="journal article" date="2020" name="Stud. Mycol.">
        <title>101 Dothideomycetes genomes: a test case for predicting lifestyles and emergence of pathogens.</title>
        <authorList>
            <person name="Haridas S."/>
            <person name="Albert R."/>
            <person name="Binder M."/>
            <person name="Bloem J."/>
            <person name="Labutti K."/>
            <person name="Salamov A."/>
            <person name="Andreopoulos B."/>
            <person name="Baker S."/>
            <person name="Barry K."/>
            <person name="Bills G."/>
            <person name="Bluhm B."/>
            <person name="Cannon C."/>
            <person name="Castanera R."/>
            <person name="Culley D."/>
            <person name="Daum C."/>
            <person name="Ezra D."/>
            <person name="Gonzalez J."/>
            <person name="Henrissat B."/>
            <person name="Kuo A."/>
            <person name="Liang C."/>
            <person name="Lipzen A."/>
            <person name="Lutzoni F."/>
            <person name="Magnuson J."/>
            <person name="Mondo S."/>
            <person name="Nolan M."/>
            <person name="Ohm R."/>
            <person name="Pangilinan J."/>
            <person name="Park H.-J."/>
            <person name="Ramirez L."/>
            <person name="Alfaro M."/>
            <person name="Sun H."/>
            <person name="Tritt A."/>
            <person name="Yoshinaga Y."/>
            <person name="Zwiers L.-H."/>
            <person name="Turgeon B."/>
            <person name="Goodwin S."/>
            <person name="Spatafora J."/>
            <person name="Crous P."/>
            <person name="Grigoriev I."/>
        </authorList>
    </citation>
    <scope>NUCLEOTIDE SEQUENCE</scope>
    <source>
        <strain evidence="1">CBS 121410</strain>
    </source>
</reference>
<sequence length="242" mass="25665">MTLPSATSLATLFPADPRGPEYSIAFPYAGATLLALAAEKQISTLWESIVEAIGKDKDEALLTAARRVREAMLKASPLVGFPRSINGLSTLHATITSRTPTIAPTLASDHSLRSPVPKETRIARGKAFFAKIYAQHADRVLHSMNVSSGGDLGEFAITCIYGDLIAEESILDAKESAGLEFVCCLAGMAGPQAKGHMYGARNLGNSGKEIVASVELVKTIADGLGARFDVEGMEFVEKAKGW</sequence>
<evidence type="ECO:0000313" key="2">
    <source>
        <dbReference type="Proteomes" id="UP000799776"/>
    </source>
</evidence>
<dbReference type="Gene3D" id="1.20.1290.10">
    <property type="entry name" value="AhpD-like"/>
    <property type="match status" value="1"/>
</dbReference>
<dbReference type="OrthoDB" id="5537330at2759"/>
<protein>
    <submittedName>
        <fullName evidence="1">Uncharacterized protein</fullName>
    </submittedName>
</protein>
<dbReference type="EMBL" id="ML978731">
    <property type="protein sequence ID" value="KAF2085365.1"/>
    <property type="molecule type" value="Genomic_DNA"/>
</dbReference>
<dbReference type="SUPFAM" id="SSF69118">
    <property type="entry name" value="AhpD-like"/>
    <property type="match status" value="1"/>
</dbReference>
<organism evidence="1 2">
    <name type="scientific">Saccharata proteae CBS 121410</name>
    <dbReference type="NCBI Taxonomy" id="1314787"/>
    <lineage>
        <taxon>Eukaryota</taxon>
        <taxon>Fungi</taxon>
        <taxon>Dikarya</taxon>
        <taxon>Ascomycota</taxon>
        <taxon>Pezizomycotina</taxon>
        <taxon>Dothideomycetes</taxon>
        <taxon>Dothideomycetes incertae sedis</taxon>
        <taxon>Botryosphaeriales</taxon>
        <taxon>Saccharataceae</taxon>
        <taxon>Saccharata</taxon>
    </lineage>
</organism>
<dbReference type="Proteomes" id="UP000799776">
    <property type="component" value="Unassembled WGS sequence"/>
</dbReference>
<comment type="caution">
    <text evidence="1">The sequence shown here is derived from an EMBL/GenBank/DDBJ whole genome shotgun (WGS) entry which is preliminary data.</text>
</comment>
<dbReference type="InterPro" id="IPR029032">
    <property type="entry name" value="AhpD-like"/>
</dbReference>
<accession>A0A9P4LTA6</accession>
<evidence type="ECO:0000313" key="1">
    <source>
        <dbReference type="EMBL" id="KAF2085365.1"/>
    </source>
</evidence>
<dbReference type="InterPro" id="IPR052999">
    <property type="entry name" value="PTS1_Protein"/>
</dbReference>
<name>A0A9P4LTA6_9PEZI</name>
<gene>
    <name evidence="1" type="ORF">K490DRAFT_46816</name>
</gene>
<dbReference type="PANTHER" id="PTHR28180">
    <property type="entry name" value="CONSERVED MITOCHONDRIAL PROTEIN-RELATED"/>
    <property type="match status" value="1"/>
</dbReference>
<dbReference type="PANTHER" id="PTHR28180:SF2">
    <property type="entry name" value="PEROXISOMAL PROTEIN 2"/>
    <property type="match status" value="1"/>
</dbReference>